<accession>A0ABN9WJZ9</accession>
<evidence type="ECO:0000313" key="1">
    <source>
        <dbReference type="EMBL" id="CAK0885334.1"/>
    </source>
</evidence>
<keyword evidence="2" id="KW-1185">Reference proteome</keyword>
<reference evidence="1" key="1">
    <citation type="submission" date="2023-10" db="EMBL/GenBank/DDBJ databases">
        <authorList>
            <person name="Chen Y."/>
            <person name="Shah S."/>
            <person name="Dougan E. K."/>
            <person name="Thang M."/>
            <person name="Chan C."/>
        </authorList>
    </citation>
    <scope>NUCLEOTIDE SEQUENCE [LARGE SCALE GENOMIC DNA]</scope>
</reference>
<evidence type="ECO:0008006" key="3">
    <source>
        <dbReference type="Google" id="ProtNLM"/>
    </source>
</evidence>
<protein>
    <recommendedName>
        <fullName evidence="3">Essential protein Yae1 N-terminal domain-containing protein</fullName>
    </recommendedName>
</protein>
<feature type="non-terminal residue" evidence="1">
    <location>
        <position position="639"/>
    </location>
</feature>
<proteinExistence type="predicted"/>
<gene>
    <name evidence="1" type="ORF">PCOR1329_LOCUS66967</name>
</gene>
<sequence>MVEESASKFRELVSAERSVGPAIAGRVITSGQVSSWTSLCELLRHFAYKPDGPEPTLPDLGARFRTAWLLCSTSQSPSWSAEERAQATAALQALADGVRQCSDLLPEIVKIEQLLRATAPTAEEMVLTQWSSLKLSPGAASAAHQGTLGPETCRRVAALAVKKHARVWTELGGRPAVLWAPTDASALGRLLNSYMDLPAPQHIRFVVLPELFPGSHTVEAIQDLWWHPLLSERGVPVVKKVEYTPSLPTTCCCRESVILVMTCAVTAVPAYTLDFPATALPQVLRILEDPGLQRVHASAPLQSMLSAVTKRRMSMEWTFPPGTPELQIALRRRGSSSPRLPATRPGGVRLRAPAGGVGARCAAGVGLDQFALQVRRRLRLRLRRRQWAGSRGIFPEAAWNEQALFAADLACQRRKTQYIGRIARSCDAALAKTRSEAGAAEAWRGPGSWIMSEATSTAYRIQLAAARAGMSTAAVLLSKDPRADSVLRDIPLIRLAPHEYTPLLSLSRARLLDRGTLLGRLLDPVAAGPAVPRRAFHAARAVGSSGQGIGTLALALLAALAWTASGFEGLEDAWQRGVESGFVDGRKQGMREGWEQGLEEGHKRGLEEGRQRGLSEGFQQSVSIAHKEWLALVAITFST</sequence>
<evidence type="ECO:0000313" key="2">
    <source>
        <dbReference type="Proteomes" id="UP001189429"/>
    </source>
</evidence>
<dbReference type="EMBL" id="CAUYUJ010018655">
    <property type="protein sequence ID" value="CAK0885334.1"/>
    <property type="molecule type" value="Genomic_DNA"/>
</dbReference>
<name>A0ABN9WJZ9_9DINO</name>
<comment type="caution">
    <text evidence="1">The sequence shown here is derived from an EMBL/GenBank/DDBJ whole genome shotgun (WGS) entry which is preliminary data.</text>
</comment>
<organism evidence="1 2">
    <name type="scientific">Prorocentrum cordatum</name>
    <dbReference type="NCBI Taxonomy" id="2364126"/>
    <lineage>
        <taxon>Eukaryota</taxon>
        <taxon>Sar</taxon>
        <taxon>Alveolata</taxon>
        <taxon>Dinophyceae</taxon>
        <taxon>Prorocentrales</taxon>
        <taxon>Prorocentraceae</taxon>
        <taxon>Prorocentrum</taxon>
    </lineage>
</organism>
<dbReference type="Proteomes" id="UP001189429">
    <property type="component" value="Unassembled WGS sequence"/>
</dbReference>